<feature type="compositionally biased region" description="Low complexity" evidence="1">
    <location>
        <begin position="50"/>
        <end position="73"/>
    </location>
</feature>
<sequence>MRSAGLSREGPAAVAKAAMHQQGAELCHGRYAVGRASNGASPANSRRNSLDASASLSKAPSDLSPSLSLKSLSRVSRTSTAQSAGAARASLFNLVTKCRYAQKHLCTELSALRGVSCEVDARLAQQLKRLAPYEVSRTEMESTLQLLQEQTTKCRMVKEHMSSLVDAAMQALECDEYLQDPKPATAPPYALQLQRQLAAKLQESRVLCRDCAQLGLDCLRRTELREDLAMGQYFPATAAAAATSAAVAMVEKLRLEEPELPSRQDPSWLPQQVGAKPGFGQGYWPDCTIQEEEEDRLSHRSPAVLCS</sequence>
<evidence type="ECO:0000313" key="2">
    <source>
        <dbReference type="EMBL" id="CAJ1397240.1"/>
    </source>
</evidence>
<keyword evidence="3" id="KW-1185">Reference proteome</keyword>
<reference evidence="2" key="1">
    <citation type="submission" date="2023-08" db="EMBL/GenBank/DDBJ databases">
        <authorList>
            <person name="Chen Y."/>
            <person name="Shah S."/>
            <person name="Dougan E. K."/>
            <person name="Thang M."/>
            <person name="Chan C."/>
        </authorList>
    </citation>
    <scope>NUCLEOTIDE SEQUENCE</scope>
</reference>
<dbReference type="EMBL" id="CAUJNA010003260">
    <property type="protein sequence ID" value="CAJ1397240.1"/>
    <property type="molecule type" value="Genomic_DNA"/>
</dbReference>
<dbReference type="AlphaFoldDB" id="A0AA36J0A3"/>
<evidence type="ECO:0000256" key="1">
    <source>
        <dbReference type="SAM" id="MobiDB-lite"/>
    </source>
</evidence>
<gene>
    <name evidence="2" type="ORF">EVOR1521_LOCUS21292</name>
</gene>
<feature type="compositionally biased region" description="Polar residues" evidence="1">
    <location>
        <begin position="38"/>
        <end position="47"/>
    </location>
</feature>
<comment type="caution">
    <text evidence="2">The sequence shown here is derived from an EMBL/GenBank/DDBJ whole genome shotgun (WGS) entry which is preliminary data.</text>
</comment>
<name>A0AA36J0A3_9DINO</name>
<feature type="region of interest" description="Disordered" evidence="1">
    <location>
        <begin position="37"/>
        <end position="74"/>
    </location>
</feature>
<accession>A0AA36J0A3</accession>
<evidence type="ECO:0000313" key="3">
    <source>
        <dbReference type="Proteomes" id="UP001178507"/>
    </source>
</evidence>
<organism evidence="2 3">
    <name type="scientific">Effrenium voratum</name>
    <dbReference type="NCBI Taxonomy" id="2562239"/>
    <lineage>
        <taxon>Eukaryota</taxon>
        <taxon>Sar</taxon>
        <taxon>Alveolata</taxon>
        <taxon>Dinophyceae</taxon>
        <taxon>Suessiales</taxon>
        <taxon>Symbiodiniaceae</taxon>
        <taxon>Effrenium</taxon>
    </lineage>
</organism>
<proteinExistence type="predicted"/>
<protein>
    <submittedName>
        <fullName evidence="2">Uncharacterized protein</fullName>
    </submittedName>
</protein>
<dbReference type="Proteomes" id="UP001178507">
    <property type="component" value="Unassembled WGS sequence"/>
</dbReference>